<keyword evidence="2" id="KW-0472">Membrane</keyword>
<accession>A0ABY7EUK0</accession>
<feature type="region of interest" description="Disordered" evidence="1">
    <location>
        <begin position="165"/>
        <end position="197"/>
    </location>
</feature>
<feature type="compositionally biased region" description="Low complexity" evidence="1">
    <location>
        <begin position="167"/>
        <end position="182"/>
    </location>
</feature>
<keyword evidence="4" id="KW-1185">Reference proteome</keyword>
<keyword evidence="2" id="KW-1133">Transmembrane helix</keyword>
<feature type="region of interest" description="Disordered" evidence="1">
    <location>
        <begin position="254"/>
        <end position="284"/>
    </location>
</feature>
<evidence type="ECO:0000313" key="3">
    <source>
        <dbReference type="EMBL" id="WAR12970.1"/>
    </source>
</evidence>
<dbReference type="EMBL" id="CP111019">
    <property type="protein sequence ID" value="WAR12970.1"/>
    <property type="molecule type" value="Genomic_DNA"/>
</dbReference>
<name>A0ABY7EUK0_MYAAR</name>
<sequence length="368" mass="42588">MMPRLDEYFAHVRDFILKFIDRRPEGSRIQLNVVTDYNYNILSFTKSDSREIWTNELLEQKPGNFVYSQNGTVSSAFLNKNLKDCFDPYQDLAQISVLIGPSNTMGAQDFEKWTFKSYVIQTDESPSKYYLVSLATNHDHVLFVSEREKLERMIAEDHLEYLRSLQSSTPSSTTGGPRTTRPVAPEPQPTTNSDDSSTDRVYIALGLLTLGGLAGVGFLFWKFNFWQWIKKTRERREESVDVEMAQIDRRPNVARDNDNHLLPDNHPVRDTQPHDDRHSREVRPHVEVQGEEADPLMMNLTLYTIGVSRKSAHQHPFNPHRHLVDHSRTCAQSPQTISTITGHPFYPARNLYDWWLTCDITFIIQLES</sequence>
<proteinExistence type="predicted"/>
<evidence type="ECO:0000256" key="1">
    <source>
        <dbReference type="SAM" id="MobiDB-lite"/>
    </source>
</evidence>
<organism evidence="3 4">
    <name type="scientific">Mya arenaria</name>
    <name type="common">Soft-shell clam</name>
    <dbReference type="NCBI Taxonomy" id="6604"/>
    <lineage>
        <taxon>Eukaryota</taxon>
        <taxon>Metazoa</taxon>
        <taxon>Spiralia</taxon>
        <taxon>Lophotrochozoa</taxon>
        <taxon>Mollusca</taxon>
        <taxon>Bivalvia</taxon>
        <taxon>Autobranchia</taxon>
        <taxon>Heteroconchia</taxon>
        <taxon>Euheterodonta</taxon>
        <taxon>Imparidentia</taxon>
        <taxon>Neoheterodontei</taxon>
        <taxon>Myida</taxon>
        <taxon>Myoidea</taxon>
        <taxon>Myidae</taxon>
        <taxon>Mya</taxon>
    </lineage>
</organism>
<gene>
    <name evidence="3" type="ORF">MAR_027150</name>
</gene>
<protein>
    <submittedName>
        <fullName evidence="3">Uncharacterized protein</fullName>
    </submittedName>
</protein>
<reference evidence="3" key="1">
    <citation type="submission" date="2022-11" db="EMBL/GenBank/DDBJ databases">
        <title>Centuries of genome instability and evolution in soft-shell clam transmissible cancer (bioRxiv).</title>
        <authorList>
            <person name="Hart S.F.M."/>
            <person name="Yonemitsu M.A."/>
            <person name="Giersch R.M."/>
            <person name="Beal B.F."/>
            <person name="Arriagada G."/>
            <person name="Davis B.W."/>
            <person name="Ostrander E.A."/>
            <person name="Goff S.P."/>
            <person name="Metzger M.J."/>
        </authorList>
    </citation>
    <scope>NUCLEOTIDE SEQUENCE</scope>
    <source>
        <strain evidence="3">MELC-2E11</strain>
        <tissue evidence="3">Siphon/mantle</tissue>
    </source>
</reference>
<evidence type="ECO:0000256" key="2">
    <source>
        <dbReference type="SAM" id="Phobius"/>
    </source>
</evidence>
<evidence type="ECO:0000313" key="4">
    <source>
        <dbReference type="Proteomes" id="UP001164746"/>
    </source>
</evidence>
<dbReference type="Proteomes" id="UP001164746">
    <property type="component" value="Chromosome 8"/>
</dbReference>
<keyword evidence="2" id="KW-0812">Transmembrane</keyword>
<feature type="transmembrane region" description="Helical" evidence="2">
    <location>
        <begin position="201"/>
        <end position="221"/>
    </location>
</feature>